<dbReference type="PROSITE" id="PS50097">
    <property type="entry name" value="BTB"/>
    <property type="match status" value="1"/>
</dbReference>
<proteinExistence type="predicted"/>
<dbReference type="Proteomes" id="UP000094527">
    <property type="component" value="Unassembled WGS sequence"/>
</dbReference>
<reference evidence="2 3" key="1">
    <citation type="journal article" date="2016" name="Genome Biol. Evol.">
        <title>Gene Family Evolution Reflects Adaptation to Soil Environmental Stressors in the Genome of the Collembolan Orchesella cincta.</title>
        <authorList>
            <person name="Faddeeva-Vakhrusheva A."/>
            <person name="Derks M.F."/>
            <person name="Anvar S.Y."/>
            <person name="Agamennone V."/>
            <person name="Suring W."/>
            <person name="Smit S."/>
            <person name="van Straalen N.M."/>
            <person name="Roelofs D."/>
        </authorList>
    </citation>
    <scope>NUCLEOTIDE SEQUENCE [LARGE SCALE GENOMIC DNA]</scope>
    <source>
        <tissue evidence="2">Mixed pool</tissue>
    </source>
</reference>
<dbReference type="PANTHER" id="PTHR24413">
    <property type="entry name" value="SPECKLE-TYPE POZ PROTEIN"/>
    <property type="match status" value="1"/>
</dbReference>
<dbReference type="SUPFAM" id="SSF54695">
    <property type="entry name" value="POZ domain"/>
    <property type="match status" value="1"/>
</dbReference>
<evidence type="ECO:0000259" key="1">
    <source>
        <dbReference type="PROSITE" id="PS50097"/>
    </source>
</evidence>
<dbReference type="Gene3D" id="3.30.710.10">
    <property type="entry name" value="Potassium Channel Kv1.1, Chain A"/>
    <property type="match status" value="1"/>
</dbReference>
<organism evidence="2 3">
    <name type="scientific">Orchesella cincta</name>
    <name type="common">Springtail</name>
    <name type="synonym">Podura cincta</name>
    <dbReference type="NCBI Taxonomy" id="48709"/>
    <lineage>
        <taxon>Eukaryota</taxon>
        <taxon>Metazoa</taxon>
        <taxon>Ecdysozoa</taxon>
        <taxon>Arthropoda</taxon>
        <taxon>Hexapoda</taxon>
        <taxon>Collembola</taxon>
        <taxon>Entomobryomorpha</taxon>
        <taxon>Entomobryoidea</taxon>
        <taxon>Orchesellidae</taxon>
        <taxon>Orchesellinae</taxon>
        <taxon>Orchesella</taxon>
    </lineage>
</organism>
<name>A0A1D2ME56_ORCCI</name>
<comment type="caution">
    <text evidence="2">The sequence shown here is derived from an EMBL/GenBank/DDBJ whole genome shotgun (WGS) entry which is preliminary data.</text>
</comment>
<evidence type="ECO:0000313" key="2">
    <source>
        <dbReference type="EMBL" id="ODM91245.1"/>
    </source>
</evidence>
<sequence>MEKFLLKDYPIHIDFLRRARSNGGYYHRSGAASASALEVFKPRHGQEYAEVMIPLNLQQFQQLLPAANPSTGQNSEYIFIYFLCPMWEDEWEYDAKINKIRLIGSPLDHLLALNKDLQLTVNLDFDQNFLAKEMIAKYDTRGSCYFESTILPDHYSAFLSKYNGTLGQISIELVGVDFRTGAALPGDLQSTIKKLLEEQRFTDFTLVAENGQRIPCLKAFLATASPVFDRMLQSDCKETKEGACKLDISEEGVKALLNYIYCKSTNTPLATPSVALELLKSGEKYDISGLEASMKTIFLGKPVKWLTVDDALMLFIHSDKLEGYEELSRNAVQAIKLKKNDLQGSQVFDELVRRDPELTKKLFGLVM</sequence>
<gene>
    <name evidence="2" type="ORF">Ocin01_15436</name>
</gene>
<evidence type="ECO:0000313" key="3">
    <source>
        <dbReference type="Proteomes" id="UP000094527"/>
    </source>
</evidence>
<dbReference type="InterPro" id="IPR000210">
    <property type="entry name" value="BTB/POZ_dom"/>
</dbReference>
<dbReference type="OrthoDB" id="6412905at2759"/>
<dbReference type="STRING" id="48709.A0A1D2ME56"/>
<feature type="domain" description="BTB" evidence="1">
    <location>
        <begin position="202"/>
        <end position="269"/>
    </location>
</feature>
<dbReference type="SMART" id="SM00225">
    <property type="entry name" value="BTB"/>
    <property type="match status" value="1"/>
</dbReference>
<dbReference type="CDD" id="cd18186">
    <property type="entry name" value="BTB_POZ_ZBTB_KLHL-like"/>
    <property type="match status" value="1"/>
</dbReference>
<protein>
    <submittedName>
        <fullName evidence="2">TD and POZ domain-containing protein 2</fullName>
    </submittedName>
</protein>
<keyword evidence="3" id="KW-1185">Reference proteome</keyword>
<dbReference type="InterPro" id="IPR011333">
    <property type="entry name" value="SKP1/BTB/POZ_sf"/>
</dbReference>
<dbReference type="Pfam" id="PF00651">
    <property type="entry name" value="BTB"/>
    <property type="match status" value="1"/>
</dbReference>
<dbReference type="AlphaFoldDB" id="A0A1D2ME56"/>
<accession>A0A1D2ME56</accession>
<dbReference type="EMBL" id="LJIJ01001620">
    <property type="protein sequence ID" value="ODM91245.1"/>
    <property type="molecule type" value="Genomic_DNA"/>
</dbReference>